<keyword evidence="2" id="KW-0812">Transmembrane</keyword>
<name>A0A5R9IQH7_9GAMM</name>
<evidence type="ECO:0000256" key="1">
    <source>
        <dbReference type="SAM" id="MobiDB-lite"/>
    </source>
</evidence>
<keyword evidence="2" id="KW-0472">Membrane</keyword>
<keyword evidence="2" id="KW-1133">Transmembrane helix</keyword>
<evidence type="ECO:0000256" key="2">
    <source>
        <dbReference type="SAM" id="Phobius"/>
    </source>
</evidence>
<sequence length="694" mass="78651">MFGFTRQPVLIVSMSAPQKLAWYFALLFFTLNGLFASSVRAKQDPLPVKADNTIQILVFDDDLNQQGNDIFIRSINNTLEAIQLDEEFFNTGENPLSTGKVITEFKSRYQFVRLPLKSLDCQSTFEQIKNWSQIGLVLGPLTSGCTIQLLNLLAIESTNIPIINSTATRSSINQDDQGRPIYPYFFRTVHADDKRVMNVVNKLQSNQKATHKSNAFSIHIFYKRKDPYSEGLTKHLVATLEGKGIAPNNIFRCYKQQKIVCSSLAQKVPKKSQSQQKKFQQQGKEKSRPQASALNKPNAVIFATSTDDKSMAGVRDYYWQLSGGYNIKFYAFGTPSSYPFLKADSLLISMPTLNLYEGQFSNKVAQFNPRKPHYLSTVLATELTFKLMRDFNSQDKALVAEIVSKTLNGLIDPENINSALQQTMQQENWCLNNPVVCFRVYAAQRLSRETFRTQLAHEKYRFNHFGDFVSNMVDATLFEKEAQYNLKNREQVVVKPDDITASVDRRFVQLLSGSILITGTVNKPALNKNYKVRIRQQNNSDNEPEILDLAVAEDGSFAVKHTPMQMGGFDISFYRDKFRLQSQPLFFHVTLPSNPIWSLLIAFGATLLYHRDMVANRQFSRLKRPIIEALLATVLFYVFFVILKEFFGDLTPPALNSDHSLNPGLIGLICAVLGMKVLDPIINVMKNIKSDNSG</sequence>
<dbReference type="Gene3D" id="3.40.50.2300">
    <property type="match status" value="1"/>
</dbReference>
<protein>
    <submittedName>
        <fullName evidence="3">Uncharacterized protein</fullName>
    </submittedName>
</protein>
<feature type="compositionally biased region" description="Low complexity" evidence="1">
    <location>
        <begin position="271"/>
        <end position="282"/>
    </location>
</feature>
<dbReference type="OrthoDB" id="6394905at2"/>
<evidence type="ECO:0000313" key="4">
    <source>
        <dbReference type="Proteomes" id="UP000307790"/>
    </source>
</evidence>
<dbReference type="Proteomes" id="UP000307790">
    <property type="component" value="Unassembled WGS sequence"/>
</dbReference>
<accession>A0A5R9IQH7</accession>
<dbReference type="SUPFAM" id="SSF53822">
    <property type="entry name" value="Periplasmic binding protein-like I"/>
    <property type="match status" value="1"/>
</dbReference>
<reference evidence="3 4" key="1">
    <citation type="submission" date="2019-05" db="EMBL/GenBank/DDBJ databases">
        <title>Genome sequences of Thalassotalea litorea 1K03283.</title>
        <authorList>
            <person name="Zhang D."/>
        </authorList>
    </citation>
    <scope>NUCLEOTIDE SEQUENCE [LARGE SCALE GENOMIC DNA]</scope>
    <source>
        <strain evidence="3 4">MCCC 1K03283</strain>
    </source>
</reference>
<feature type="transmembrane region" description="Helical" evidence="2">
    <location>
        <begin position="629"/>
        <end position="647"/>
    </location>
</feature>
<keyword evidence="4" id="KW-1185">Reference proteome</keyword>
<feature type="transmembrane region" description="Helical" evidence="2">
    <location>
        <begin position="659"/>
        <end position="678"/>
    </location>
</feature>
<dbReference type="RefSeq" id="WP_138319172.1">
    <property type="nucleotide sequence ID" value="NZ_VCBC01000005.1"/>
</dbReference>
<comment type="caution">
    <text evidence="3">The sequence shown here is derived from an EMBL/GenBank/DDBJ whole genome shotgun (WGS) entry which is preliminary data.</text>
</comment>
<dbReference type="InterPro" id="IPR028082">
    <property type="entry name" value="Peripla_BP_I"/>
</dbReference>
<gene>
    <name evidence="3" type="ORF">FE810_06245</name>
</gene>
<evidence type="ECO:0000313" key="3">
    <source>
        <dbReference type="EMBL" id="TLU66297.1"/>
    </source>
</evidence>
<dbReference type="EMBL" id="VCBC01000005">
    <property type="protein sequence ID" value="TLU66297.1"/>
    <property type="molecule type" value="Genomic_DNA"/>
</dbReference>
<dbReference type="AlphaFoldDB" id="A0A5R9IQH7"/>
<organism evidence="3 4">
    <name type="scientific">Thalassotalea litorea</name>
    <dbReference type="NCBI Taxonomy" id="2020715"/>
    <lineage>
        <taxon>Bacteria</taxon>
        <taxon>Pseudomonadati</taxon>
        <taxon>Pseudomonadota</taxon>
        <taxon>Gammaproteobacteria</taxon>
        <taxon>Alteromonadales</taxon>
        <taxon>Colwelliaceae</taxon>
        <taxon>Thalassotalea</taxon>
    </lineage>
</organism>
<feature type="transmembrane region" description="Helical" evidence="2">
    <location>
        <begin position="585"/>
        <end position="609"/>
    </location>
</feature>
<proteinExistence type="predicted"/>
<feature type="region of interest" description="Disordered" evidence="1">
    <location>
        <begin position="271"/>
        <end position="293"/>
    </location>
</feature>